<feature type="non-terminal residue" evidence="1">
    <location>
        <position position="1"/>
    </location>
</feature>
<organism evidence="1 3">
    <name type="scientific">Didymodactylos carnosus</name>
    <dbReference type="NCBI Taxonomy" id="1234261"/>
    <lineage>
        <taxon>Eukaryota</taxon>
        <taxon>Metazoa</taxon>
        <taxon>Spiralia</taxon>
        <taxon>Gnathifera</taxon>
        <taxon>Rotifera</taxon>
        <taxon>Eurotatoria</taxon>
        <taxon>Bdelloidea</taxon>
        <taxon>Philodinida</taxon>
        <taxon>Philodinidae</taxon>
        <taxon>Didymodactylos</taxon>
    </lineage>
</organism>
<dbReference type="Proteomes" id="UP000677228">
    <property type="component" value="Unassembled WGS sequence"/>
</dbReference>
<feature type="non-terminal residue" evidence="1">
    <location>
        <position position="239"/>
    </location>
</feature>
<dbReference type="EMBL" id="CAJNOK010061492">
    <property type="protein sequence ID" value="CAF1638446.1"/>
    <property type="molecule type" value="Genomic_DNA"/>
</dbReference>
<comment type="caution">
    <text evidence="1">The sequence shown here is derived from an EMBL/GenBank/DDBJ whole genome shotgun (WGS) entry which is preliminary data.</text>
</comment>
<reference evidence="1" key="1">
    <citation type="submission" date="2021-02" db="EMBL/GenBank/DDBJ databases">
        <authorList>
            <person name="Nowell W R."/>
        </authorList>
    </citation>
    <scope>NUCLEOTIDE SEQUENCE</scope>
</reference>
<sequence length="239" mass="27854">LEETFLLQSTESIIEICKIMAIENILLNFIPVDIKCENYVHLSISLIKQRSKLQELMINIEEKFYKTNQINLWSEKFIITQNIPEEEEEQQQPKTNRFAQFLTNNDDSNHLELDHSLTTFPKTSIEQIQNTTIASIQSQKWDLNNPVDDQHILVEHTSMNTVTSVNEIIDDDVIQMKPIDGSLFRSMKGELFNPTHTYTALFTINIKMIKYPLEMRQKETVDIPLKSGKPSKFIIRLPD</sequence>
<gene>
    <name evidence="1" type="ORF">OVA965_LOCUS44136</name>
    <name evidence="2" type="ORF">TMI583_LOCUS46748</name>
</gene>
<dbReference type="Proteomes" id="UP000682733">
    <property type="component" value="Unassembled WGS sequence"/>
</dbReference>
<evidence type="ECO:0000313" key="1">
    <source>
        <dbReference type="EMBL" id="CAF1638446.1"/>
    </source>
</evidence>
<name>A0A8S2G6Z2_9BILA</name>
<accession>A0A8S2G6Z2</accession>
<proteinExistence type="predicted"/>
<dbReference type="AlphaFoldDB" id="A0A8S2G6Z2"/>
<evidence type="ECO:0000313" key="2">
    <source>
        <dbReference type="EMBL" id="CAF4472133.1"/>
    </source>
</evidence>
<dbReference type="EMBL" id="CAJOBA010088037">
    <property type="protein sequence ID" value="CAF4472133.1"/>
    <property type="molecule type" value="Genomic_DNA"/>
</dbReference>
<protein>
    <submittedName>
        <fullName evidence="1">Uncharacterized protein</fullName>
    </submittedName>
</protein>
<evidence type="ECO:0000313" key="3">
    <source>
        <dbReference type="Proteomes" id="UP000677228"/>
    </source>
</evidence>